<evidence type="ECO:0000256" key="3">
    <source>
        <dbReference type="ARBA" id="ARBA00012668"/>
    </source>
</evidence>
<keyword evidence="7" id="KW-0249">Electron transport</keyword>
<dbReference type="PROSITE" id="PS51384">
    <property type="entry name" value="FAD_FR"/>
    <property type="match status" value="1"/>
</dbReference>
<feature type="domain" description="FAD-binding FR-type" evidence="14">
    <location>
        <begin position="289"/>
        <end position="415"/>
    </location>
</feature>
<dbReference type="InterPro" id="IPR013121">
    <property type="entry name" value="Fe_red_NAD-bd_6"/>
</dbReference>
<evidence type="ECO:0000256" key="13">
    <source>
        <dbReference type="SAM" id="Phobius"/>
    </source>
</evidence>
<comment type="caution">
    <text evidence="15">The sequence shown here is derived from an EMBL/GenBank/DDBJ whole genome shotgun (WGS) entry which is preliminary data.</text>
</comment>
<dbReference type="SFLD" id="SFLDS00052">
    <property type="entry name" value="Ferric_Reductase_Domain"/>
    <property type="match status" value="1"/>
</dbReference>
<comment type="subcellular location">
    <subcellularLocation>
        <location evidence="1">Cell membrane</location>
        <topology evidence="1">Multi-pass membrane protein</topology>
    </subcellularLocation>
</comment>
<dbReference type="GO" id="GO:0052851">
    <property type="term" value="F:ferric-chelate reductase (NADPH) activity"/>
    <property type="evidence" value="ECO:0007669"/>
    <property type="project" value="UniProtKB-EC"/>
</dbReference>
<dbReference type="Pfam" id="PF08030">
    <property type="entry name" value="NAD_binding_6"/>
    <property type="match status" value="1"/>
</dbReference>
<evidence type="ECO:0000256" key="5">
    <source>
        <dbReference type="ARBA" id="ARBA00022475"/>
    </source>
</evidence>
<evidence type="ECO:0000256" key="8">
    <source>
        <dbReference type="ARBA" id="ARBA00022989"/>
    </source>
</evidence>
<gene>
    <name evidence="15" type="ORF">D6D10_00330</name>
</gene>
<dbReference type="Pfam" id="PF01794">
    <property type="entry name" value="Ferric_reduct"/>
    <property type="match status" value="1"/>
</dbReference>
<evidence type="ECO:0000256" key="6">
    <source>
        <dbReference type="ARBA" id="ARBA00022692"/>
    </source>
</evidence>
<keyword evidence="6 13" id="KW-0812">Transmembrane</keyword>
<evidence type="ECO:0000256" key="1">
    <source>
        <dbReference type="ARBA" id="ARBA00004651"/>
    </source>
</evidence>
<dbReference type="GO" id="GO:0006826">
    <property type="term" value="P:iron ion transport"/>
    <property type="evidence" value="ECO:0007669"/>
    <property type="project" value="UniProtKB-ARBA"/>
</dbReference>
<feature type="transmembrane region" description="Helical" evidence="13">
    <location>
        <begin position="253"/>
        <end position="272"/>
    </location>
</feature>
<evidence type="ECO:0000259" key="14">
    <source>
        <dbReference type="PROSITE" id="PS51384"/>
    </source>
</evidence>
<dbReference type="PANTHER" id="PTHR32361">
    <property type="entry name" value="FERRIC/CUPRIC REDUCTASE TRANSMEMBRANE COMPONENT"/>
    <property type="match status" value="1"/>
</dbReference>
<keyword evidence="4" id="KW-0813">Transport</keyword>
<keyword evidence="11 13" id="KW-0472">Membrane</keyword>
<name>A0A4S9FDV9_AURPU</name>
<protein>
    <recommendedName>
        <fullName evidence="3">ferric-chelate reductase (NADPH)</fullName>
        <ecNumber evidence="3">1.16.1.9</ecNumber>
    </recommendedName>
</protein>
<dbReference type="SFLD" id="SFLDG01168">
    <property type="entry name" value="Ferric_reductase_subgroup_(FRE"/>
    <property type="match status" value="1"/>
</dbReference>
<dbReference type="PANTHER" id="PTHR32361:SF28">
    <property type="entry name" value="FRP1P"/>
    <property type="match status" value="1"/>
</dbReference>
<dbReference type="EMBL" id="QZAV01000003">
    <property type="protein sequence ID" value="THX44454.1"/>
    <property type="molecule type" value="Genomic_DNA"/>
</dbReference>
<dbReference type="InterPro" id="IPR017927">
    <property type="entry name" value="FAD-bd_FR_type"/>
</dbReference>
<dbReference type="CDD" id="cd06186">
    <property type="entry name" value="NOX_Duox_like_FAD_NADP"/>
    <property type="match status" value="1"/>
</dbReference>
<dbReference type="InterPro" id="IPR013130">
    <property type="entry name" value="Fe3_Rdtase_TM_dom"/>
</dbReference>
<keyword evidence="8 13" id="KW-1133">Transmembrane helix</keyword>
<evidence type="ECO:0000256" key="7">
    <source>
        <dbReference type="ARBA" id="ARBA00022982"/>
    </source>
</evidence>
<keyword evidence="10" id="KW-0406">Ion transport</keyword>
<sequence length="593" mass="66517">MPVPKRRFDTDTKSNMWHFLDLSQDQKLERRRLLDLYGSLAQVSALIPLAILQIYFLIGWLQRRWARRNGGDDIPSSPQLKKQRSNGLTGSVARLKETWRKVSWWMGDSIDIWGSRVTKGEIVAGVVWTAWLLFLSCVQTQGDYLHLTKRFGIVGASQLPLQYLLAFKSPFSPVHHLTGCSWPTLNAAHQVLGRISTLLFYLHAGFYLNFFIQAHVLAKRIKDWDVILGLVGTIAFTAVGTTALSWVRKLSFRVFYTTHVTLASILLPVLYFHVHHIRIYILETLVVYAVHLVLRILNEHKVEGSLTMVSGTSNLLEINIPISAKSKTKSIMHWLPGQHVYASLANGPVYTRSLKSRSPFTIASLPSEDGNLKLVARVLDGNTAALAKAATEGATGKSTSMPLILEGPYGLSTHSNTLLGYNRVLFIAGGVGATFIVPLYRTLLKDLSPSPGSRRRQNVAFVWAVRDEAETNWAVPEDEQEKKGMQERMTVYATRSGRMDEDEQKTNEMDEGIEMERLLPSGGMDSSAQGWQINHGRPDLGEMVDRAFSHTREDTKVAVLVCGPRSMADEVRIKSSKWVGKRDIWLHVEAFGL</sequence>
<accession>A0A4S9FDV9</accession>
<feature type="transmembrane region" description="Helical" evidence="13">
    <location>
        <begin position="122"/>
        <end position="142"/>
    </location>
</feature>
<evidence type="ECO:0000256" key="10">
    <source>
        <dbReference type="ARBA" id="ARBA00023065"/>
    </source>
</evidence>
<feature type="transmembrane region" description="Helical" evidence="13">
    <location>
        <begin position="191"/>
        <end position="212"/>
    </location>
</feature>
<dbReference type="Pfam" id="PF08022">
    <property type="entry name" value="FAD_binding_8"/>
    <property type="match status" value="1"/>
</dbReference>
<dbReference type="AlphaFoldDB" id="A0A4S9FDV9"/>
<evidence type="ECO:0000256" key="2">
    <source>
        <dbReference type="ARBA" id="ARBA00006278"/>
    </source>
</evidence>
<proteinExistence type="inferred from homology"/>
<feature type="transmembrane region" description="Helical" evidence="13">
    <location>
        <begin position="36"/>
        <end position="58"/>
    </location>
</feature>
<evidence type="ECO:0000256" key="11">
    <source>
        <dbReference type="ARBA" id="ARBA00023136"/>
    </source>
</evidence>
<feature type="transmembrane region" description="Helical" evidence="13">
    <location>
        <begin position="224"/>
        <end position="247"/>
    </location>
</feature>
<comment type="similarity">
    <text evidence="2">Belongs to the ferric reductase (FRE) family.</text>
</comment>
<dbReference type="SUPFAM" id="SSF52343">
    <property type="entry name" value="Ferredoxin reductase-like, C-terminal NADP-linked domain"/>
    <property type="match status" value="1"/>
</dbReference>
<evidence type="ECO:0000313" key="16">
    <source>
        <dbReference type="Proteomes" id="UP000308953"/>
    </source>
</evidence>
<dbReference type="GO" id="GO:0006879">
    <property type="term" value="P:intracellular iron ion homeostasis"/>
    <property type="evidence" value="ECO:0007669"/>
    <property type="project" value="TreeGrafter"/>
</dbReference>
<dbReference type="EC" id="1.16.1.9" evidence="3"/>
<dbReference type="InterPro" id="IPR013112">
    <property type="entry name" value="FAD-bd_8"/>
</dbReference>
<keyword evidence="5" id="KW-1003">Cell membrane</keyword>
<evidence type="ECO:0000256" key="9">
    <source>
        <dbReference type="ARBA" id="ARBA00023002"/>
    </source>
</evidence>
<dbReference type="SUPFAM" id="SSF63380">
    <property type="entry name" value="Riboflavin synthase domain-like"/>
    <property type="match status" value="1"/>
</dbReference>
<evidence type="ECO:0000256" key="4">
    <source>
        <dbReference type="ARBA" id="ARBA00022448"/>
    </source>
</evidence>
<dbReference type="GO" id="GO:0005886">
    <property type="term" value="C:plasma membrane"/>
    <property type="evidence" value="ECO:0007669"/>
    <property type="project" value="UniProtKB-SubCell"/>
</dbReference>
<dbReference type="Gene3D" id="3.40.50.80">
    <property type="entry name" value="Nucleotide-binding domain of ferredoxin-NADP reductase (FNR) module"/>
    <property type="match status" value="1"/>
</dbReference>
<evidence type="ECO:0000256" key="12">
    <source>
        <dbReference type="ARBA" id="ARBA00048483"/>
    </source>
</evidence>
<organism evidence="15 16">
    <name type="scientific">Aureobasidium pullulans</name>
    <name type="common">Black yeast</name>
    <name type="synonym">Pullularia pullulans</name>
    <dbReference type="NCBI Taxonomy" id="5580"/>
    <lineage>
        <taxon>Eukaryota</taxon>
        <taxon>Fungi</taxon>
        <taxon>Dikarya</taxon>
        <taxon>Ascomycota</taxon>
        <taxon>Pezizomycotina</taxon>
        <taxon>Dothideomycetes</taxon>
        <taxon>Dothideomycetidae</taxon>
        <taxon>Dothideales</taxon>
        <taxon>Saccotheciaceae</taxon>
        <taxon>Aureobasidium</taxon>
    </lineage>
</organism>
<evidence type="ECO:0000313" key="15">
    <source>
        <dbReference type="EMBL" id="THX44454.1"/>
    </source>
</evidence>
<keyword evidence="9" id="KW-0560">Oxidoreductase</keyword>
<comment type="catalytic activity">
    <reaction evidence="12">
        <text>2 a Fe(II)-siderophore + NADP(+) + H(+) = 2 a Fe(III)-siderophore + NADPH</text>
        <dbReference type="Rhea" id="RHEA:28795"/>
        <dbReference type="Rhea" id="RHEA-COMP:11342"/>
        <dbReference type="Rhea" id="RHEA-COMP:11344"/>
        <dbReference type="ChEBI" id="CHEBI:15378"/>
        <dbReference type="ChEBI" id="CHEBI:29033"/>
        <dbReference type="ChEBI" id="CHEBI:29034"/>
        <dbReference type="ChEBI" id="CHEBI:57783"/>
        <dbReference type="ChEBI" id="CHEBI:58349"/>
        <dbReference type="EC" id="1.16.1.9"/>
    </reaction>
</comment>
<reference evidence="15 16" key="1">
    <citation type="submission" date="2018-10" db="EMBL/GenBank/DDBJ databases">
        <title>Fifty Aureobasidium pullulans genomes reveal a recombining polyextremotolerant generalist.</title>
        <authorList>
            <person name="Gostincar C."/>
            <person name="Turk M."/>
            <person name="Zajc J."/>
            <person name="Gunde-Cimerman N."/>
        </authorList>
    </citation>
    <scope>NUCLEOTIDE SEQUENCE [LARGE SCALE GENOMIC DNA]</scope>
    <source>
        <strain evidence="15 16">EXF-9785</strain>
    </source>
</reference>
<dbReference type="InterPro" id="IPR017938">
    <property type="entry name" value="Riboflavin_synthase-like_b-brl"/>
</dbReference>
<dbReference type="InterPro" id="IPR039261">
    <property type="entry name" value="FNR_nucleotide-bd"/>
</dbReference>
<dbReference type="Proteomes" id="UP000308953">
    <property type="component" value="Unassembled WGS sequence"/>
</dbReference>
<dbReference type="InterPro" id="IPR051410">
    <property type="entry name" value="Ferric/Cupric_Reductase"/>
</dbReference>
<feature type="transmembrane region" description="Helical" evidence="13">
    <location>
        <begin position="424"/>
        <end position="444"/>
    </location>
</feature>
<dbReference type="GO" id="GO:0015677">
    <property type="term" value="P:copper ion import"/>
    <property type="evidence" value="ECO:0007669"/>
    <property type="project" value="TreeGrafter"/>
</dbReference>